<reference evidence="3" key="1">
    <citation type="submission" date="2012-12" db="EMBL/GenBank/DDBJ databases">
        <authorList>
            <person name="Hellsten U."/>
            <person name="Grimwood J."/>
            <person name="Chapman J.A."/>
            <person name="Shapiro H."/>
            <person name="Aerts A."/>
            <person name="Otillar R.P."/>
            <person name="Terry A.Y."/>
            <person name="Boore J.L."/>
            <person name="Simakov O."/>
            <person name="Marletaz F."/>
            <person name="Cho S.-J."/>
            <person name="Edsinger-Gonzales E."/>
            <person name="Havlak P."/>
            <person name="Kuo D.-H."/>
            <person name="Larsson T."/>
            <person name="Lv J."/>
            <person name="Arendt D."/>
            <person name="Savage R."/>
            <person name="Osoegawa K."/>
            <person name="de Jong P."/>
            <person name="Lindberg D.R."/>
            <person name="Seaver E.C."/>
            <person name="Weisblat D.A."/>
            <person name="Putnam N.H."/>
            <person name="Grigoriev I.V."/>
            <person name="Rokhsar D.S."/>
        </authorList>
    </citation>
    <scope>NUCLEOTIDE SEQUENCE</scope>
    <source>
        <strain evidence="3">I ESC-2004</strain>
    </source>
</reference>
<name>R7UB84_CAPTE</name>
<reference evidence="1 3" key="2">
    <citation type="journal article" date="2013" name="Nature">
        <title>Insights into bilaterian evolution from three spiralian genomes.</title>
        <authorList>
            <person name="Simakov O."/>
            <person name="Marletaz F."/>
            <person name="Cho S.J."/>
            <person name="Edsinger-Gonzales E."/>
            <person name="Havlak P."/>
            <person name="Hellsten U."/>
            <person name="Kuo D.H."/>
            <person name="Larsson T."/>
            <person name="Lv J."/>
            <person name="Arendt D."/>
            <person name="Savage R."/>
            <person name="Osoegawa K."/>
            <person name="de Jong P."/>
            <person name="Grimwood J."/>
            <person name="Chapman J.A."/>
            <person name="Shapiro H."/>
            <person name="Aerts A."/>
            <person name="Otillar R.P."/>
            <person name="Terry A.Y."/>
            <person name="Boore J.L."/>
            <person name="Grigoriev I.V."/>
            <person name="Lindberg D.R."/>
            <person name="Seaver E.C."/>
            <person name="Weisblat D.A."/>
            <person name="Putnam N.H."/>
            <person name="Rokhsar D.S."/>
        </authorList>
    </citation>
    <scope>NUCLEOTIDE SEQUENCE</scope>
    <source>
        <strain evidence="1 3">I ESC-2004</strain>
    </source>
</reference>
<dbReference type="STRING" id="283909.R7UB84"/>
<accession>R7UB84</accession>
<evidence type="ECO:0000313" key="1">
    <source>
        <dbReference type="EMBL" id="ELU03376.1"/>
    </source>
</evidence>
<sequence>PTDSPVDILVGFYNATTESMLDLHAPTKTRRVPVRFNPEWYSLEVRTTKQKMRQLERLWRRTKLTVHKEMYLEAKKEVSLTIRMAKKTHYQGLIDLNKNDPLPTDLLLNCLDQLL</sequence>
<feature type="non-terminal residue" evidence="1">
    <location>
        <position position="115"/>
    </location>
</feature>
<proteinExistence type="predicted"/>
<dbReference type="EMBL" id="KB303236">
    <property type="protein sequence ID" value="ELU03376.1"/>
    <property type="molecule type" value="Genomic_DNA"/>
</dbReference>
<dbReference type="OrthoDB" id="10066052at2759"/>
<dbReference type="PANTHER" id="PTHR46670:SF3">
    <property type="entry name" value="ENDONUCLEASE_EXONUCLEASE_PHOSPHATASE DOMAIN-CONTAINING PROTEIN"/>
    <property type="match status" value="1"/>
</dbReference>
<reference evidence="2" key="3">
    <citation type="submission" date="2015-06" db="UniProtKB">
        <authorList>
            <consortium name="EnsemblMetazoa"/>
        </authorList>
    </citation>
    <scope>IDENTIFICATION</scope>
</reference>
<gene>
    <name evidence="1" type="ORF">CAPTEDRAFT_78744</name>
</gene>
<protein>
    <submittedName>
        <fullName evidence="1 2">Uncharacterized protein</fullName>
    </submittedName>
</protein>
<dbReference type="OMA" id="MRYSHAM"/>
<dbReference type="EMBL" id="AMQN01008495">
    <property type="status" value="NOT_ANNOTATED_CDS"/>
    <property type="molecule type" value="Genomic_DNA"/>
</dbReference>
<dbReference type="EnsemblMetazoa" id="CapteT78744">
    <property type="protein sequence ID" value="CapteP78744"/>
    <property type="gene ID" value="CapteG78744"/>
</dbReference>
<organism evidence="1">
    <name type="scientific">Capitella teleta</name>
    <name type="common">Polychaete worm</name>
    <dbReference type="NCBI Taxonomy" id="283909"/>
    <lineage>
        <taxon>Eukaryota</taxon>
        <taxon>Metazoa</taxon>
        <taxon>Spiralia</taxon>
        <taxon>Lophotrochozoa</taxon>
        <taxon>Annelida</taxon>
        <taxon>Polychaeta</taxon>
        <taxon>Sedentaria</taxon>
        <taxon>Scolecida</taxon>
        <taxon>Capitellidae</taxon>
        <taxon>Capitella</taxon>
    </lineage>
</organism>
<evidence type="ECO:0000313" key="3">
    <source>
        <dbReference type="Proteomes" id="UP000014760"/>
    </source>
</evidence>
<evidence type="ECO:0000313" key="2">
    <source>
        <dbReference type="EnsemblMetazoa" id="CapteP78744"/>
    </source>
</evidence>
<dbReference type="PANTHER" id="PTHR46670">
    <property type="entry name" value="ENDO/EXONUCLEASE/PHOSPHATASE DOMAIN-CONTAINING PROTEIN"/>
    <property type="match status" value="1"/>
</dbReference>
<keyword evidence="3" id="KW-1185">Reference proteome</keyword>
<dbReference type="AlphaFoldDB" id="R7UB84"/>
<feature type="non-terminal residue" evidence="1">
    <location>
        <position position="1"/>
    </location>
</feature>
<dbReference type="Proteomes" id="UP000014760">
    <property type="component" value="Unassembled WGS sequence"/>
</dbReference>
<dbReference type="HOGENOM" id="CLU_2114921_0_0_1"/>